<comment type="caution">
    <text evidence="2">The sequence shown here is derived from an EMBL/GenBank/DDBJ whole genome shotgun (WGS) entry which is preliminary data.</text>
</comment>
<dbReference type="EMBL" id="JBBBZM010000008">
    <property type="protein sequence ID" value="KAL0639764.1"/>
    <property type="molecule type" value="Genomic_DNA"/>
</dbReference>
<organism evidence="2 3">
    <name type="scientific">Discina gigas</name>
    <dbReference type="NCBI Taxonomy" id="1032678"/>
    <lineage>
        <taxon>Eukaryota</taxon>
        <taxon>Fungi</taxon>
        <taxon>Dikarya</taxon>
        <taxon>Ascomycota</taxon>
        <taxon>Pezizomycotina</taxon>
        <taxon>Pezizomycetes</taxon>
        <taxon>Pezizales</taxon>
        <taxon>Discinaceae</taxon>
        <taxon>Discina</taxon>
    </lineage>
</organism>
<sequence>MRGTHHSRHFGNTAQAKERGTAKPEGIKEVSDLKGSITDGFNRIEAWIKAVVSFEGGTVLSRLGALAYKVIVYNVATDKEMKTLIEHVVEKAIAISEQKTEAKLDNLKLSMKLTTARPRYKDS</sequence>
<gene>
    <name evidence="2" type="ORF">Q9L58_001079</name>
</gene>
<accession>A0ABR3GV22</accession>
<proteinExistence type="predicted"/>
<keyword evidence="3" id="KW-1185">Reference proteome</keyword>
<dbReference type="Proteomes" id="UP001447188">
    <property type="component" value="Unassembled WGS sequence"/>
</dbReference>
<evidence type="ECO:0000313" key="3">
    <source>
        <dbReference type="Proteomes" id="UP001447188"/>
    </source>
</evidence>
<name>A0ABR3GV22_9PEZI</name>
<feature type="region of interest" description="Disordered" evidence="1">
    <location>
        <begin position="1"/>
        <end position="27"/>
    </location>
</feature>
<evidence type="ECO:0000313" key="2">
    <source>
        <dbReference type="EMBL" id="KAL0639764.1"/>
    </source>
</evidence>
<protein>
    <submittedName>
        <fullName evidence="2">Uncharacterized protein</fullName>
    </submittedName>
</protein>
<reference evidence="2 3" key="1">
    <citation type="submission" date="2024-02" db="EMBL/GenBank/DDBJ databases">
        <title>Discinaceae phylogenomics.</title>
        <authorList>
            <person name="Dirks A.C."/>
            <person name="James T.Y."/>
        </authorList>
    </citation>
    <scope>NUCLEOTIDE SEQUENCE [LARGE SCALE GENOMIC DNA]</scope>
    <source>
        <strain evidence="2 3">ACD0624</strain>
    </source>
</reference>
<feature type="compositionally biased region" description="Basic and acidic residues" evidence="1">
    <location>
        <begin position="16"/>
        <end position="27"/>
    </location>
</feature>
<evidence type="ECO:0000256" key="1">
    <source>
        <dbReference type="SAM" id="MobiDB-lite"/>
    </source>
</evidence>